<name>A0A7H2PWS3_9GAMM</name>
<reference evidence="2" key="1">
    <citation type="submission" date="2020-09" db="EMBL/GenBank/DDBJ databases">
        <title>Clinical and molecular characterization of Acinetobacter seifertii in Taiwan.</title>
        <authorList>
            <person name="Li L.-H."/>
            <person name="Yang Y.-S."/>
            <person name="Sun J.-R."/>
            <person name="Huang T.-W."/>
            <person name="Huang W.-C."/>
            <person name="Wang Y.-C."/>
            <person name="Kuo T.-H."/>
            <person name="Kuo S.-C."/>
            <person name="Chen T.-L."/>
        </authorList>
    </citation>
    <scope>NUCLEOTIDE SEQUENCE [LARGE SCALE GENOMIC DNA]</scope>
    <source>
        <strain evidence="2">AS73</strain>
    </source>
</reference>
<accession>A0A7H2PWS3</accession>
<organism evidence="1 2">
    <name type="scientific">Acinetobacter seifertii</name>
    <dbReference type="NCBI Taxonomy" id="1530123"/>
    <lineage>
        <taxon>Bacteria</taxon>
        <taxon>Pseudomonadati</taxon>
        <taxon>Pseudomonadota</taxon>
        <taxon>Gammaproteobacteria</taxon>
        <taxon>Moraxellales</taxon>
        <taxon>Moraxellaceae</taxon>
        <taxon>Acinetobacter</taxon>
        <taxon>Acinetobacter calcoaceticus/baumannii complex</taxon>
    </lineage>
</organism>
<sequence>MNYERDHFPYNFEKLKLGTSYIVWWYGGILREQSHKSIRVFYQVILREVKKTENELIFGEYITENLPIDPYLTYFNLNHIFQISETHTATINSSITSTVFSLITSFNESNWCIIDVNEQKLINPDIQSFLEAYPLPPDVRDNSKLLQLTLKNNQKLFLNNIDFLAQSYKQVECLMLYPYESPHPSVDTIKNLLIKSRKIPTSDKNWQVFTEFESDCVFLGHLKYDPYTQKVIKKLTNQRIKAWLNTKSGEASSVFYPSIQPWYTDNEVEIKVKGFLCNGNIIGLNILHISDPKGSTIEWYGTTRKIGKASTSIARIVHGELLLNKQLTLPFDD</sequence>
<protein>
    <submittedName>
        <fullName evidence="1">Uncharacterized protein</fullName>
    </submittedName>
</protein>
<dbReference type="Proteomes" id="UP000516862">
    <property type="component" value="Chromosome"/>
</dbReference>
<gene>
    <name evidence="1" type="ORF">IC796_18215</name>
</gene>
<dbReference type="AlphaFoldDB" id="A0A7H2PWS3"/>
<proteinExistence type="predicted"/>
<evidence type="ECO:0000313" key="1">
    <source>
        <dbReference type="EMBL" id="QNX07306.1"/>
    </source>
</evidence>
<evidence type="ECO:0000313" key="2">
    <source>
        <dbReference type="Proteomes" id="UP000516862"/>
    </source>
</evidence>
<reference evidence="1 2" key="2">
    <citation type="submission" date="2020-09" db="EMBL/GenBank/DDBJ databases">
        <authorList>
            <person name="Chen F.-J."/>
            <person name="Lee Y.-T."/>
        </authorList>
    </citation>
    <scope>NUCLEOTIDE SEQUENCE [LARGE SCALE GENOMIC DNA]</scope>
    <source>
        <strain evidence="1 2">AS73</strain>
    </source>
</reference>
<dbReference type="EMBL" id="CP061561">
    <property type="protein sequence ID" value="QNX07306.1"/>
    <property type="molecule type" value="Genomic_DNA"/>
</dbReference>